<comment type="caution">
    <text evidence="4">The sequence shown here is derived from an EMBL/GenBank/DDBJ whole genome shotgun (WGS) entry which is preliminary data.</text>
</comment>
<dbReference type="GO" id="GO:0004518">
    <property type="term" value="F:nuclease activity"/>
    <property type="evidence" value="ECO:0007669"/>
    <property type="project" value="UniProtKB-KW"/>
</dbReference>
<dbReference type="GO" id="GO:0016787">
    <property type="term" value="F:hydrolase activity"/>
    <property type="evidence" value="ECO:0007669"/>
    <property type="project" value="UniProtKB-KW"/>
</dbReference>
<accession>A0ABD7IS44</accession>
<keyword evidence="1" id="KW-0540">Nuclease</keyword>
<dbReference type="SUPFAM" id="SSF53933">
    <property type="entry name" value="Microbial ribonucleases"/>
    <property type="match status" value="1"/>
</dbReference>
<reference evidence="3 5" key="1">
    <citation type="submission" date="2018-03" db="EMBL/GenBank/DDBJ databases">
        <title>Draft Genome Sequences of six Lactobacillus pentosus Strains Isolated from Brines of Traditionally Fermented Spanish-Style Green Table Olives.</title>
        <authorList>
            <person name="Calero-Delgado B."/>
            <person name="Martin-Platero A.M."/>
            <person name="Perez-Pulido A.J."/>
            <person name="Benitez-Cabello A."/>
            <person name="Casimiro-Soriguer C.S."/>
            <person name="Martinez-Bueno M."/>
            <person name="Arroyo-Lopez F.N."/>
            <person name="Rodriguez-Gomez F."/>
            <person name="Bautista-Gallego J."/>
            <person name="Garrido-Fernandez A."/>
            <person name="Jimenez-Diaz R."/>
        </authorList>
    </citation>
    <scope>NUCLEOTIDE SEQUENCE [LARGE SCALE GENOMIC DNA]</scope>
    <source>
        <strain evidence="3 5">IG2</strain>
    </source>
</reference>
<dbReference type="Proteomes" id="UP000276249">
    <property type="component" value="Unassembled WGS sequence"/>
</dbReference>
<sequence length="37" mass="4330">MDLLVPNKSRDAERFLIDSKGHVYYTSNHYASFVKVK</sequence>
<evidence type="ECO:0000313" key="6">
    <source>
        <dbReference type="Proteomes" id="UP000276249"/>
    </source>
</evidence>
<evidence type="ECO:0000313" key="4">
    <source>
        <dbReference type="EMBL" id="RMW48951.1"/>
    </source>
</evidence>
<dbReference type="EMBL" id="RDCJ01000069">
    <property type="protein sequence ID" value="RMW48951.1"/>
    <property type="molecule type" value="Genomic_DNA"/>
</dbReference>
<keyword evidence="2" id="KW-0378">Hydrolase</keyword>
<gene>
    <name evidence="3" type="ORF">C6Y08_06960</name>
    <name evidence="4" type="ORF">D6U18_06575</name>
</gene>
<dbReference type="EMBL" id="PVOB01000099">
    <property type="protein sequence ID" value="PRO95001.1"/>
    <property type="molecule type" value="Genomic_DNA"/>
</dbReference>
<reference evidence="4 6" key="2">
    <citation type="submission" date="2018-10" db="EMBL/GenBank/DDBJ databases">
        <title>Genome sequences of five Lactobacillus pentosus strains isolated from brines of traditionally fermented spanish-style green table olives and differences between them.</title>
        <authorList>
            <person name="Jimenez Diaz R."/>
        </authorList>
    </citation>
    <scope>NUCLEOTIDE SEQUENCE [LARGE SCALE GENOMIC DNA]</scope>
    <source>
        <strain evidence="4 6">IG10</strain>
    </source>
</reference>
<organism evidence="4 6">
    <name type="scientific">Lactiplantibacillus pentosus</name>
    <name type="common">Lactobacillus pentosus</name>
    <dbReference type="NCBI Taxonomy" id="1589"/>
    <lineage>
        <taxon>Bacteria</taxon>
        <taxon>Bacillati</taxon>
        <taxon>Bacillota</taxon>
        <taxon>Bacilli</taxon>
        <taxon>Lactobacillales</taxon>
        <taxon>Lactobacillaceae</taxon>
        <taxon>Lactiplantibacillus</taxon>
    </lineage>
</organism>
<evidence type="ECO:0000256" key="2">
    <source>
        <dbReference type="ARBA" id="ARBA00022801"/>
    </source>
</evidence>
<evidence type="ECO:0000313" key="5">
    <source>
        <dbReference type="Proteomes" id="UP000238378"/>
    </source>
</evidence>
<dbReference type="AlphaFoldDB" id="A0ABD7IS44"/>
<evidence type="ECO:0000313" key="3">
    <source>
        <dbReference type="EMBL" id="PRO95001.1"/>
    </source>
</evidence>
<keyword evidence="5" id="KW-1185">Reference proteome</keyword>
<dbReference type="Proteomes" id="UP000238378">
    <property type="component" value="Unassembled WGS sequence"/>
</dbReference>
<evidence type="ECO:0000256" key="1">
    <source>
        <dbReference type="ARBA" id="ARBA00022722"/>
    </source>
</evidence>
<name>A0ABD7IS44_LACPE</name>
<dbReference type="InterPro" id="IPR016191">
    <property type="entry name" value="Ribonuclease/ribotoxin"/>
</dbReference>
<dbReference type="Gene3D" id="3.10.450.30">
    <property type="entry name" value="Microbial ribonucleases"/>
    <property type="match status" value="1"/>
</dbReference>
<proteinExistence type="predicted"/>
<protein>
    <submittedName>
        <fullName evidence="4">Uncharacterized protein</fullName>
    </submittedName>
</protein>